<gene>
    <name evidence="3" type="ordered locus">Sfum_1085</name>
</gene>
<sequence precursor="true">MMFRRGTARIPAALWIPMALAIMIVTGCAAVGPDYVRPEVPVYEAWNTRLDGDANTGETDVRTLAAWWTTLDDPKLSELVGRAVKGNLDLKKAKARVREARARRGIAEADLFPSLDAAGSATWNRIISDTGTDTTGDLYTAGFDAAWELDVFGGVRRSVEAADRDLQASEEDLRNVLVSLLAEVGLNYLDVRIYQDRIAVAEDNLASQDETCRLTEWRYQAGLSDELAVQQARYNRENTRSQIPLLITGLEAALNRVAVLLGEQPGRVHTELERREPIPVPPLQVAVGVPADLLRRRPDVRQAERQLAAQTARVGVATADLYPKFTLNGSIGLEALALKDPASASLLLSGGPAITWAIFKGGAIRQNIEAQSALQEQALIQYEAVILGALEEVENALVAYAQVQLRRQALSEATQAARKAAELARHKYEAGLTDFTNVLDAQRSLLSFQEQLALSNGNVTGNLMRLYKALGGGWTSPAGSGREHGT</sequence>
<keyword evidence="2 3" id="KW-0449">Lipoprotein</keyword>
<dbReference type="GO" id="GO:0005886">
    <property type="term" value="C:plasma membrane"/>
    <property type="evidence" value="ECO:0007669"/>
    <property type="project" value="UniProtKB-SubCell"/>
</dbReference>
<dbReference type="HOGENOM" id="CLU_012817_13_0_7"/>
<dbReference type="InterPro" id="IPR010131">
    <property type="entry name" value="MdtP/NodT-like"/>
</dbReference>
<dbReference type="KEGG" id="sfu:Sfum_1085"/>
<dbReference type="PROSITE" id="PS51257">
    <property type="entry name" value="PROKAR_LIPOPROTEIN"/>
    <property type="match status" value="1"/>
</dbReference>
<evidence type="ECO:0000313" key="3">
    <source>
        <dbReference type="EMBL" id="ABK16779.1"/>
    </source>
</evidence>
<evidence type="ECO:0000256" key="2">
    <source>
        <dbReference type="RuleBase" id="RU362097"/>
    </source>
</evidence>
<dbReference type="AlphaFoldDB" id="A0LH77"/>
<dbReference type="eggNOG" id="COG1538">
    <property type="taxonomic scope" value="Bacteria"/>
</dbReference>
<dbReference type="PANTHER" id="PTHR30203">
    <property type="entry name" value="OUTER MEMBRANE CATION EFFLUX PROTEIN"/>
    <property type="match status" value="1"/>
</dbReference>
<dbReference type="Proteomes" id="UP000001784">
    <property type="component" value="Chromosome"/>
</dbReference>
<dbReference type="PANTHER" id="PTHR30203:SF31">
    <property type="entry name" value="RND EFFLUX SYSTEM, OUTER MEMBRANE LIPOPROTEIN, NODT"/>
    <property type="match status" value="1"/>
</dbReference>
<dbReference type="GO" id="GO:0015562">
    <property type="term" value="F:efflux transmembrane transporter activity"/>
    <property type="evidence" value="ECO:0007669"/>
    <property type="project" value="InterPro"/>
</dbReference>
<protein>
    <submittedName>
        <fullName evidence="3">RND efflux system, outer membrane lipoprotein, NodT family</fullName>
    </submittedName>
</protein>
<name>A0LH77_SYNFM</name>
<dbReference type="Gene3D" id="2.20.200.10">
    <property type="entry name" value="Outer membrane efflux proteins (OEP)"/>
    <property type="match status" value="1"/>
</dbReference>
<comment type="similarity">
    <text evidence="1 2">Belongs to the outer membrane factor (OMF) (TC 1.B.17) family.</text>
</comment>
<dbReference type="Pfam" id="PF02321">
    <property type="entry name" value="OEP"/>
    <property type="match status" value="2"/>
</dbReference>
<reference evidence="3 4" key="1">
    <citation type="submission" date="2006-10" db="EMBL/GenBank/DDBJ databases">
        <title>Complete sequence of Syntrophobacter fumaroxidans MPOB.</title>
        <authorList>
            <consortium name="US DOE Joint Genome Institute"/>
            <person name="Copeland A."/>
            <person name="Lucas S."/>
            <person name="Lapidus A."/>
            <person name="Barry K."/>
            <person name="Detter J.C."/>
            <person name="Glavina del Rio T."/>
            <person name="Hammon N."/>
            <person name="Israni S."/>
            <person name="Pitluck S."/>
            <person name="Goltsman E.G."/>
            <person name="Martinez M."/>
            <person name="Schmutz J."/>
            <person name="Larimer F."/>
            <person name="Land M."/>
            <person name="Hauser L."/>
            <person name="Kyrpides N."/>
            <person name="Kim E."/>
            <person name="Boone D.R."/>
            <person name="Brockman F."/>
            <person name="Culley D."/>
            <person name="Ferry J."/>
            <person name="Gunsalus R."/>
            <person name="McInerney M.J."/>
            <person name="Morrison M."/>
            <person name="Plugge C."/>
            <person name="Rohlin L."/>
            <person name="Scholten J."/>
            <person name="Sieber J."/>
            <person name="Stams A.J.M."/>
            <person name="Worm P."/>
            <person name="Henstra A.M."/>
            <person name="Richardson P."/>
        </authorList>
    </citation>
    <scope>NUCLEOTIDE SEQUENCE [LARGE SCALE GENOMIC DNA]</scope>
    <source>
        <strain evidence="4">DSM 10017 / MPOB</strain>
    </source>
</reference>
<dbReference type="OrthoDB" id="9783163at2"/>
<accession>A0LH77</accession>
<dbReference type="InterPro" id="IPR003423">
    <property type="entry name" value="OMP_efflux"/>
</dbReference>
<keyword evidence="2" id="KW-1134">Transmembrane beta strand</keyword>
<comment type="subcellular location">
    <subcellularLocation>
        <location evidence="2">Cell membrane</location>
        <topology evidence="2">Lipid-anchor</topology>
    </subcellularLocation>
</comment>
<dbReference type="STRING" id="335543.Sfum_1085"/>
<evidence type="ECO:0000313" key="4">
    <source>
        <dbReference type="Proteomes" id="UP000001784"/>
    </source>
</evidence>
<keyword evidence="2" id="KW-0812">Transmembrane</keyword>
<evidence type="ECO:0000256" key="1">
    <source>
        <dbReference type="ARBA" id="ARBA00007613"/>
    </source>
</evidence>
<dbReference type="SUPFAM" id="SSF56954">
    <property type="entry name" value="Outer membrane efflux proteins (OEP)"/>
    <property type="match status" value="1"/>
</dbReference>
<keyword evidence="2" id="KW-0564">Palmitate</keyword>
<keyword evidence="4" id="KW-1185">Reference proteome</keyword>
<dbReference type="NCBIfam" id="TIGR01845">
    <property type="entry name" value="outer_NodT"/>
    <property type="match status" value="1"/>
</dbReference>
<dbReference type="InParanoid" id="A0LH77"/>
<keyword evidence="2" id="KW-0472">Membrane</keyword>
<organism evidence="3 4">
    <name type="scientific">Syntrophobacter fumaroxidans (strain DSM 10017 / MPOB)</name>
    <dbReference type="NCBI Taxonomy" id="335543"/>
    <lineage>
        <taxon>Bacteria</taxon>
        <taxon>Pseudomonadati</taxon>
        <taxon>Thermodesulfobacteriota</taxon>
        <taxon>Syntrophobacteria</taxon>
        <taxon>Syntrophobacterales</taxon>
        <taxon>Syntrophobacteraceae</taxon>
        <taxon>Syntrophobacter</taxon>
    </lineage>
</organism>
<proteinExistence type="inferred from homology"/>
<dbReference type="EMBL" id="CP000478">
    <property type="protein sequence ID" value="ABK16779.1"/>
    <property type="molecule type" value="Genomic_DNA"/>
</dbReference>
<dbReference type="Gene3D" id="1.20.1600.10">
    <property type="entry name" value="Outer membrane efflux proteins (OEP)"/>
    <property type="match status" value="1"/>
</dbReference>